<accession>A0A8H7VHW6</accession>
<proteinExistence type="predicted"/>
<evidence type="ECO:0000313" key="2">
    <source>
        <dbReference type="EMBL" id="KAG2223551.1"/>
    </source>
</evidence>
<name>A0A8H7VHW6_9FUNG</name>
<organism evidence="2 3">
    <name type="scientific">Circinella minor</name>
    <dbReference type="NCBI Taxonomy" id="1195481"/>
    <lineage>
        <taxon>Eukaryota</taxon>
        <taxon>Fungi</taxon>
        <taxon>Fungi incertae sedis</taxon>
        <taxon>Mucoromycota</taxon>
        <taxon>Mucoromycotina</taxon>
        <taxon>Mucoromycetes</taxon>
        <taxon>Mucorales</taxon>
        <taxon>Lichtheimiaceae</taxon>
        <taxon>Circinella</taxon>
    </lineage>
</organism>
<comment type="caution">
    <text evidence="2">The sequence shown here is derived from an EMBL/GenBank/DDBJ whole genome shotgun (WGS) entry which is preliminary data.</text>
</comment>
<dbReference type="OrthoDB" id="2297511at2759"/>
<dbReference type="EMBL" id="JAEPRB010000059">
    <property type="protein sequence ID" value="KAG2223551.1"/>
    <property type="molecule type" value="Genomic_DNA"/>
</dbReference>
<evidence type="ECO:0000256" key="1">
    <source>
        <dbReference type="SAM" id="MobiDB-lite"/>
    </source>
</evidence>
<feature type="region of interest" description="Disordered" evidence="1">
    <location>
        <begin position="48"/>
        <end position="75"/>
    </location>
</feature>
<reference evidence="2 3" key="1">
    <citation type="submission" date="2020-12" db="EMBL/GenBank/DDBJ databases">
        <title>Metabolic potential, ecology and presence of endohyphal bacteria is reflected in genomic diversity of Mucoromycotina.</title>
        <authorList>
            <person name="Muszewska A."/>
            <person name="Okrasinska A."/>
            <person name="Steczkiewicz K."/>
            <person name="Drgas O."/>
            <person name="Orlowska M."/>
            <person name="Perlinska-Lenart U."/>
            <person name="Aleksandrzak-Piekarczyk T."/>
            <person name="Szatraj K."/>
            <person name="Zielenkiewicz U."/>
            <person name="Pilsyk S."/>
            <person name="Malc E."/>
            <person name="Mieczkowski P."/>
            <person name="Kruszewska J.S."/>
            <person name="Biernat P."/>
            <person name="Pawlowska J."/>
        </authorList>
    </citation>
    <scope>NUCLEOTIDE SEQUENCE [LARGE SCALE GENOMIC DNA]</scope>
    <source>
        <strain evidence="2 3">CBS 142.35</strain>
    </source>
</reference>
<keyword evidence="3" id="KW-1185">Reference proteome</keyword>
<sequence>MPPDKLVQCPSFYKIDHSGSVLLKYEQNIQQTGWLAIQADILEANERLQSIPKDQKDERIAHHDEQQNQASTTYH</sequence>
<gene>
    <name evidence="2" type="ORF">INT45_000871</name>
</gene>
<dbReference type="Proteomes" id="UP000646827">
    <property type="component" value="Unassembled WGS sequence"/>
</dbReference>
<feature type="compositionally biased region" description="Basic and acidic residues" evidence="1">
    <location>
        <begin position="53"/>
        <end position="66"/>
    </location>
</feature>
<evidence type="ECO:0000313" key="3">
    <source>
        <dbReference type="Proteomes" id="UP000646827"/>
    </source>
</evidence>
<dbReference type="AlphaFoldDB" id="A0A8H7VHW6"/>
<protein>
    <submittedName>
        <fullName evidence="2">Uncharacterized protein</fullName>
    </submittedName>
</protein>